<dbReference type="EMBL" id="JACIEF010000003">
    <property type="protein sequence ID" value="MBB4109509.1"/>
    <property type="molecule type" value="Genomic_DNA"/>
</dbReference>
<reference evidence="2" key="4">
    <citation type="submission" date="2024-05" db="EMBL/GenBank/DDBJ databases">
        <authorList>
            <person name="Sun Q."/>
            <person name="Zhou Y."/>
        </authorList>
    </citation>
    <scope>NUCLEOTIDE SEQUENCE</scope>
    <source>
        <strain evidence="2">CGMCC 1.15287</strain>
    </source>
</reference>
<dbReference type="PROSITE" id="PS51257">
    <property type="entry name" value="PROKAR_LIPOPROTEIN"/>
    <property type="match status" value="1"/>
</dbReference>
<evidence type="ECO:0000313" key="4">
    <source>
        <dbReference type="Proteomes" id="UP000532273"/>
    </source>
</evidence>
<name>A0A7W6P815_9SPHI</name>
<sequence>MKRTYFTLLITTALAILTLGSCKKFLNVTPEDKVIETQIFSTKIGVQTALNGLYLSLATNQLYGDNLTLSTVEVLAQRYNIPSTHDLYKIATYAYTDAPASTRLETIWTNAYGTILNVNSFLENIEKYKGTVDEQTESVFKGEAIAMRAFLHFDLLRLYGPRYSTADSTKQSLPYYAATKSSINPLLPANEFIVNIINDLNTAANLLQNDPVITTGVSTPRVNETVDFFKSNRNFRFNYYAVKGLLARVYLYRGDKVSALKNAKEVIAVANKFPWTTSTNALSEKQNPDRVFSTEMLLGVSNTQLYSRYTALFDPSVTDGTILAPLPARLNTVFETNENDYRFNLNWQIPSTGVKSYRTFYKYADIVDKTKLFRFTIPLLKISEMYYIAAESEPLSADGIALINIVRANRGLLPLATTAVVNTELQKEYQKEFFGEGQLFYYYKRRNITSIGNGSGTSSITVNYAVPMPLSESQYR</sequence>
<feature type="domain" description="SusD-like N-terminal" evidence="1">
    <location>
        <begin position="24"/>
        <end position="211"/>
    </location>
</feature>
<dbReference type="Proteomes" id="UP000532273">
    <property type="component" value="Unassembled WGS sequence"/>
</dbReference>
<dbReference type="SUPFAM" id="SSF48452">
    <property type="entry name" value="TPR-like"/>
    <property type="match status" value="1"/>
</dbReference>
<organism evidence="3 4">
    <name type="scientific">Pedobacter zeae</name>
    <dbReference type="NCBI Taxonomy" id="1737356"/>
    <lineage>
        <taxon>Bacteria</taxon>
        <taxon>Pseudomonadati</taxon>
        <taxon>Bacteroidota</taxon>
        <taxon>Sphingobacteriia</taxon>
        <taxon>Sphingobacteriales</taxon>
        <taxon>Sphingobacteriaceae</taxon>
        <taxon>Pedobacter</taxon>
    </lineage>
</organism>
<gene>
    <name evidence="2" type="ORF">GCM10007422_32700</name>
    <name evidence="3" type="ORF">GGQ60_003518</name>
</gene>
<dbReference type="InterPro" id="IPR033985">
    <property type="entry name" value="SusD-like_N"/>
</dbReference>
<dbReference type="Proteomes" id="UP000642938">
    <property type="component" value="Unassembled WGS sequence"/>
</dbReference>
<reference evidence="5" key="2">
    <citation type="journal article" date="2019" name="Int. J. Syst. Evol. Microbiol.">
        <title>The Global Catalogue of Microorganisms (GCM) 10K type strain sequencing project: providing services to taxonomists for standard genome sequencing and annotation.</title>
        <authorList>
            <consortium name="The Broad Institute Genomics Platform"/>
            <consortium name="The Broad Institute Genome Sequencing Center for Infectious Disease"/>
            <person name="Wu L."/>
            <person name="Ma J."/>
        </authorList>
    </citation>
    <scope>NUCLEOTIDE SEQUENCE [LARGE SCALE GENOMIC DNA]</scope>
    <source>
        <strain evidence="5">CGMCC 1.15287</strain>
    </source>
</reference>
<proteinExistence type="predicted"/>
<accession>A0A7W6P815</accession>
<keyword evidence="5" id="KW-1185">Reference proteome</keyword>
<reference evidence="2" key="1">
    <citation type="journal article" date="2014" name="Int. J. Syst. Evol. Microbiol.">
        <title>Complete genome of a new Firmicutes species belonging to the dominant human colonic microbiota ('Ruminococcus bicirculans') reveals two chromosomes and a selective capacity to utilize plant glucans.</title>
        <authorList>
            <consortium name="NISC Comparative Sequencing Program"/>
            <person name="Wegmann U."/>
            <person name="Louis P."/>
            <person name="Goesmann A."/>
            <person name="Henrissat B."/>
            <person name="Duncan S.H."/>
            <person name="Flint H.J."/>
        </authorList>
    </citation>
    <scope>NUCLEOTIDE SEQUENCE</scope>
    <source>
        <strain evidence="2">CGMCC 1.15287</strain>
    </source>
</reference>
<dbReference type="Gene3D" id="1.25.40.390">
    <property type="match status" value="1"/>
</dbReference>
<evidence type="ECO:0000313" key="3">
    <source>
        <dbReference type="EMBL" id="MBB4109509.1"/>
    </source>
</evidence>
<evidence type="ECO:0000313" key="2">
    <source>
        <dbReference type="EMBL" id="GGH12642.1"/>
    </source>
</evidence>
<evidence type="ECO:0000313" key="5">
    <source>
        <dbReference type="Proteomes" id="UP000642938"/>
    </source>
</evidence>
<dbReference type="RefSeq" id="WP_183766572.1">
    <property type="nucleotide sequence ID" value="NZ_BMHZ01000003.1"/>
</dbReference>
<dbReference type="AlphaFoldDB" id="A0A7W6P815"/>
<dbReference type="Pfam" id="PF14322">
    <property type="entry name" value="SusD-like_3"/>
    <property type="match status" value="1"/>
</dbReference>
<evidence type="ECO:0000259" key="1">
    <source>
        <dbReference type="Pfam" id="PF14322"/>
    </source>
</evidence>
<dbReference type="EMBL" id="BMHZ01000003">
    <property type="protein sequence ID" value="GGH12642.1"/>
    <property type="molecule type" value="Genomic_DNA"/>
</dbReference>
<reference evidence="3 4" key="3">
    <citation type="submission" date="2020-08" db="EMBL/GenBank/DDBJ databases">
        <title>Genomic Encyclopedia of Type Strains, Phase IV (KMG-IV): sequencing the most valuable type-strain genomes for metagenomic binning, comparative biology and taxonomic classification.</title>
        <authorList>
            <person name="Goeker M."/>
        </authorList>
    </citation>
    <scope>NUCLEOTIDE SEQUENCE [LARGE SCALE GENOMIC DNA]</scope>
    <source>
        <strain evidence="3 4">DSM 100774</strain>
    </source>
</reference>
<comment type="caution">
    <text evidence="3">The sequence shown here is derived from an EMBL/GenBank/DDBJ whole genome shotgun (WGS) entry which is preliminary data.</text>
</comment>
<dbReference type="InterPro" id="IPR011990">
    <property type="entry name" value="TPR-like_helical_dom_sf"/>
</dbReference>
<protein>
    <recommendedName>
        <fullName evidence="1">SusD-like N-terminal domain-containing protein</fullName>
    </recommendedName>
</protein>